<keyword evidence="12 20" id="KW-0472">Membrane</keyword>
<comment type="subunit">
    <text evidence="19">Homotrimer, and heterotrimer of either two LTB and one LTA subunits or (less prevalent) two LTA and one LTB subunits. Interacts with TNFRSF14.</text>
</comment>
<evidence type="ECO:0000256" key="20">
    <source>
        <dbReference type="SAM" id="Phobius"/>
    </source>
</evidence>
<reference evidence="22" key="1">
    <citation type="submission" date="2025-08" db="UniProtKB">
        <authorList>
            <consortium name="Ensembl"/>
        </authorList>
    </citation>
    <scope>IDENTIFICATION</scope>
</reference>
<dbReference type="GO" id="GO:0016020">
    <property type="term" value="C:membrane"/>
    <property type="evidence" value="ECO:0007669"/>
    <property type="project" value="UniProtKB-SubCell"/>
</dbReference>
<organism evidence="22 23">
    <name type="scientific">Oncorhynchus kisutch</name>
    <name type="common">Coho salmon</name>
    <name type="synonym">Salmo kisutch</name>
    <dbReference type="NCBI Taxonomy" id="8019"/>
    <lineage>
        <taxon>Eukaryota</taxon>
        <taxon>Metazoa</taxon>
        <taxon>Chordata</taxon>
        <taxon>Craniata</taxon>
        <taxon>Vertebrata</taxon>
        <taxon>Euteleostomi</taxon>
        <taxon>Actinopterygii</taxon>
        <taxon>Neopterygii</taxon>
        <taxon>Teleostei</taxon>
        <taxon>Protacanthopterygii</taxon>
        <taxon>Salmoniformes</taxon>
        <taxon>Salmonidae</taxon>
        <taxon>Salmoninae</taxon>
        <taxon>Oncorhynchus</taxon>
    </lineage>
</organism>
<dbReference type="PANTHER" id="PTHR11471">
    <property type="entry name" value="TUMOR NECROSIS FACTOR FAMILY MEMBER"/>
    <property type="match status" value="1"/>
</dbReference>
<dbReference type="GO" id="GO:0005164">
    <property type="term" value="F:tumor necrosis factor receptor binding"/>
    <property type="evidence" value="ECO:0007669"/>
    <property type="project" value="InterPro"/>
</dbReference>
<keyword evidence="14" id="KW-0325">Glycoprotein</keyword>
<dbReference type="GO" id="GO:0005615">
    <property type="term" value="C:extracellular space"/>
    <property type="evidence" value="ECO:0007669"/>
    <property type="project" value="UniProtKB-KW"/>
</dbReference>
<dbReference type="AlphaFoldDB" id="A0A8C7J5S7"/>
<evidence type="ECO:0000256" key="18">
    <source>
        <dbReference type="ARBA" id="ARBA00046146"/>
    </source>
</evidence>
<evidence type="ECO:0000256" key="17">
    <source>
        <dbReference type="ARBA" id="ARBA00033263"/>
    </source>
</evidence>
<evidence type="ECO:0000256" key="16">
    <source>
        <dbReference type="ARBA" id="ARBA00033253"/>
    </source>
</evidence>
<evidence type="ECO:0000256" key="15">
    <source>
        <dbReference type="ARBA" id="ARBA00029751"/>
    </source>
</evidence>
<comment type="function">
    <text evidence="18">Cytokine that in its homotrimeric form binds to TNFRSF1A/TNFR1, TNFRSF1B/TNFBR and TNFRSF14/HVEM. In its heterotrimeric form with LTB binds to TNFRSF3/LTBR. Lymphotoxin is produced by lymphocytes and is cytotoxic for a wide range of tumor cells in vitro and in vivo.</text>
</comment>
<comment type="subcellular location">
    <subcellularLocation>
        <location evidence="1">Membrane</location>
        <topology evidence="1">Single-pass type II membrane protein</topology>
    </subcellularLocation>
    <subcellularLocation>
        <location evidence="2">Secreted</location>
    </subcellularLocation>
</comment>
<evidence type="ECO:0000313" key="22">
    <source>
        <dbReference type="Ensembl" id="ENSOKIP00005082273.1"/>
    </source>
</evidence>
<evidence type="ECO:0000256" key="14">
    <source>
        <dbReference type="ARBA" id="ARBA00023180"/>
    </source>
</evidence>
<keyword evidence="6" id="KW-0202">Cytokine</keyword>
<gene>
    <name evidence="22" type="primary">LOC109902079</name>
</gene>
<dbReference type="PRINTS" id="PR01234">
    <property type="entry name" value="TNECROSISFCT"/>
</dbReference>
<evidence type="ECO:0000256" key="11">
    <source>
        <dbReference type="ARBA" id="ARBA00022989"/>
    </source>
</evidence>
<dbReference type="GO" id="GO:0006955">
    <property type="term" value="P:immune response"/>
    <property type="evidence" value="ECO:0007669"/>
    <property type="project" value="InterPro"/>
</dbReference>
<evidence type="ECO:0000256" key="6">
    <source>
        <dbReference type="ARBA" id="ARBA00022514"/>
    </source>
</evidence>
<evidence type="ECO:0000256" key="1">
    <source>
        <dbReference type="ARBA" id="ARBA00004606"/>
    </source>
</evidence>
<dbReference type="SMART" id="SM00207">
    <property type="entry name" value="TNF"/>
    <property type="match status" value="1"/>
</dbReference>
<evidence type="ECO:0000256" key="19">
    <source>
        <dbReference type="ARBA" id="ARBA00046860"/>
    </source>
</evidence>
<keyword evidence="7" id="KW-0964">Secreted</keyword>
<evidence type="ECO:0000256" key="4">
    <source>
        <dbReference type="ARBA" id="ARBA00013893"/>
    </source>
</evidence>
<evidence type="ECO:0000256" key="3">
    <source>
        <dbReference type="ARBA" id="ARBA00008670"/>
    </source>
</evidence>
<keyword evidence="10" id="KW-0735">Signal-anchor</keyword>
<dbReference type="GO" id="GO:0005125">
    <property type="term" value="F:cytokine activity"/>
    <property type="evidence" value="ECO:0007669"/>
    <property type="project" value="UniProtKB-KW"/>
</dbReference>
<dbReference type="PROSITE" id="PS50049">
    <property type="entry name" value="THD_2"/>
    <property type="match status" value="1"/>
</dbReference>
<keyword evidence="9" id="KW-0732">Signal</keyword>
<evidence type="ECO:0000256" key="8">
    <source>
        <dbReference type="ARBA" id="ARBA00022692"/>
    </source>
</evidence>
<dbReference type="GeneTree" id="ENSGT01060000248544"/>
<dbReference type="InterPro" id="IPR006053">
    <property type="entry name" value="TNF"/>
</dbReference>
<dbReference type="CDD" id="cd00184">
    <property type="entry name" value="TNF"/>
    <property type="match status" value="1"/>
</dbReference>
<keyword evidence="23" id="KW-1185">Reference proteome</keyword>
<name>A0A8C7J5S7_ONCKI</name>
<reference evidence="22" key="2">
    <citation type="submission" date="2025-09" db="UniProtKB">
        <authorList>
            <consortium name="Ensembl"/>
        </authorList>
    </citation>
    <scope>IDENTIFICATION</scope>
</reference>
<feature type="domain" description="THD" evidence="21">
    <location>
        <begin position="105"/>
        <end position="256"/>
    </location>
</feature>
<comment type="similarity">
    <text evidence="3">Belongs to the tumor necrosis factor family.</text>
</comment>
<proteinExistence type="inferred from homology"/>
<dbReference type="Proteomes" id="UP000694557">
    <property type="component" value="Unassembled WGS sequence"/>
</dbReference>
<dbReference type="Gene3D" id="2.60.120.40">
    <property type="match status" value="1"/>
</dbReference>
<protein>
    <recommendedName>
        <fullName evidence="5">Lymphotoxin-alpha</fullName>
    </recommendedName>
    <alternativeName>
        <fullName evidence="15">TNF-alpha</fullName>
    </alternativeName>
    <alternativeName>
        <fullName evidence="16">TNF-beta</fullName>
    </alternativeName>
    <alternativeName>
        <fullName evidence="4">Tumor necrosis factor</fullName>
    </alternativeName>
    <alternativeName>
        <fullName evidence="17">Tumor necrosis factor ligand superfamily member 1</fullName>
    </alternativeName>
</protein>
<feature type="transmembrane region" description="Helical" evidence="20">
    <location>
        <begin position="42"/>
        <end position="65"/>
    </location>
</feature>
<keyword evidence="11 20" id="KW-1133">Transmembrane helix</keyword>
<evidence type="ECO:0000313" key="23">
    <source>
        <dbReference type="Proteomes" id="UP000694557"/>
    </source>
</evidence>
<sequence length="256" mass="28256">MEGYAMTTGDMERGLENSLVDSGPVYKTTVTAVAERKASRGWLWRLCGVLLIAALCAAAALLFAWCQHGRLATVRNSNGANIYHISEMENHTHNTLKQIASNAKAAIHLEGEYNPNLTTDTVQWRKDVGQAFSQGGFKLQGNQILIPHTGLFFVYSQASFRVKCNGPGERTTPLSHVIWRYSDSIGDNGNLLSGVRSVCQQNYGNAESNIGEGWYNAVYLSAVFQLNEGDKLWTETNRLTDVEPEQGKNFFGVFAL</sequence>
<evidence type="ECO:0000256" key="9">
    <source>
        <dbReference type="ARBA" id="ARBA00022729"/>
    </source>
</evidence>
<keyword evidence="8 20" id="KW-0812">Transmembrane</keyword>
<evidence type="ECO:0000256" key="5">
    <source>
        <dbReference type="ARBA" id="ARBA00018403"/>
    </source>
</evidence>
<dbReference type="InterPro" id="IPR008983">
    <property type="entry name" value="Tumour_necrosis_fac-like_dom"/>
</dbReference>
<dbReference type="SUPFAM" id="SSF49842">
    <property type="entry name" value="TNF-like"/>
    <property type="match status" value="1"/>
</dbReference>
<evidence type="ECO:0000259" key="21">
    <source>
        <dbReference type="PROSITE" id="PS50049"/>
    </source>
</evidence>
<accession>A0A8C7J5S7</accession>
<dbReference type="InterPro" id="IPR006052">
    <property type="entry name" value="TNF_dom"/>
</dbReference>
<dbReference type="FunFam" id="2.60.120.40:FF:000016">
    <property type="entry name" value="Tumor necrosis factor"/>
    <property type="match status" value="1"/>
</dbReference>
<dbReference type="Ensembl" id="ENSOKIT00005087802.1">
    <property type="protein sequence ID" value="ENSOKIP00005082273.1"/>
    <property type="gene ID" value="ENSOKIG00005035653.1"/>
</dbReference>
<evidence type="ECO:0000256" key="2">
    <source>
        <dbReference type="ARBA" id="ARBA00004613"/>
    </source>
</evidence>
<dbReference type="PANTHER" id="PTHR11471:SF23">
    <property type="entry name" value="TUMOR NECROSIS FACTOR"/>
    <property type="match status" value="1"/>
</dbReference>
<evidence type="ECO:0000256" key="12">
    <source>
        <dbReference type="ARBA" id="ARBA00023136"/>
    </source>
</evidence>
<evidence type="ECO:0000256" key="10">
    <source>
        <dbReference type="ARBA" id="ARBA00022968"/>
    </source>
</evidence>
<evidence type="ECO:0000256" key="13">
    <source>
        <dbReference type="ARBA" id="ARBA00023157"/>
    </source>
</evidence>
<keyword evidence="13" id="KW-1015">Disulfide bond</keyword>
<dbReference type="Pfam" id="PF00229">
    <property type="entry name" value="TNF"/>
    <property type="match status" value="1"/>
</dbReference>
<evidence type="ECO:0000256" key="7">
    <source>
        <dbReference type="ARBA" id="ARBA00022525"/>
    </source>
</evidence>